<evidence type="ECO:0000313" key="1">
    <source>
        <dbReference type="EMBL" id="KRL68463.1"/>
    </source>
</evidence>
<dbReference type="SUPFAM" id="SSF141571">
    <property type="entry name" value="Pentapeptide repeat-like"/>
    <property type="match status" value="1"/>
</dbReference>
<name>A0A0R1SGR5_9LACO</name>
<dbReference type="Pfam" id="PF19062">
    <property type="entry name" value="DUF5758"/>
    <property type="match status" value="1"/>
</dbReference>
<dbReference type="Gene3D" id="2.160.20.80">
    <property type="entry name" value="E3 ubiquitin-protein ligase SopA"/>
    <property type="match status" value="1"/>
</dbReference>
<dbReference type="InterPro" id="IPR043919">
    <property type="entry name" value="DUF5758"/>
</dbReference>
<gene>
    <name evidence="1" type="ORF">FC27_GL000161</name>
</gene>
<reference evidence="1 2" key="1">
    <citation type="journal article" date="2015" name="Genome Announc.">
        <title>Expanding the biotechnology potential of lactobacilli through comparative genomics of 213 strains and associated genera.</title>
        <authorList>
            <person name="Sun Z."/>
            <person name="Harris H.M."/>
            <person name="McCann A."/>
            <person name="Guo C."/>
            <person name="Argimon S."/>
            <person name="Zhang W."/>
            <person name="Yang X."/>
            <person name="Jeffery I.B."/>
            <person name="Cooney J.C."/>
            <person name="Kagawa T.F."/>
            <person name="Liu W."/>
            <person name="Song Y."/>
            <person name="Salvetti E."/>
            <person name="Wrobel A."/>
            <person name="Rasinkangas P."/>
            <person name="Parkhill J."/>
            <person name="Rea M.C."/>
            <person name="O'Sullivan O."/>
            <person name="Ritari J."/>
            <person name="Douillard F.P."/>
            <person name="Paul Ross R."/>
            <person name="Yang R."/>
            <person name="Briner A.E."/>
            <person name="Felis G.E."/>
            <person name="de Vos W.M."/>
            <person name="Barrangou R."/>
            <person name="Klaenhammer T.R."/>
            <person name="Caufield P.W."/>
            <person name="Cui Y."/>
            <person name="Zhang H."/>
            <person name="O'Toole P.W."/>
        </authorList>
    </citation>
    <scope>NUCLEOTIDE SEQUENCE [LARGE SCALE GENOMIC DNA]</scope>
    <source>
        <strain evidence="1 2">DSM 14857</strain>
    </source>
</reference>
<proteinExistence type="predicted"/>
<accession>A0A0R1SGR5</accession>
<dbReference type="AlphaFoldDB" id="A0A0R1SGR5"/>
<dbReference type="PANTHER" id="PTHR14136">
    <property type="entry name" value="BTB_POZ DOMAIN-CONTAINING PROTEIN KCTD9"/>
    <property type="match status" value="1"/>
</dbReference>
<dbReference type="Pfam" id="PF13599">
    <property type="entry name" value="Pentapeptide_4"/>
    <property type="match status" value="1"/>
</dbReference>
<sequence length="210" mass="24085">MIEQTTDQDFRQADLKNQDLSERRFEKVDFSGADLTGTDFTNSLFKDCSFVGANLQNVNFMSCDLRGCDLTKANISGANMNHSMLENANLTDIISDKNTKFFRMYCPEKGAFLGYKKCFNSLIVKLLIPADARRTSATETSCRCDKAKVMEIQDMYTGEHYDEAISYVDENFIYRKGHYVHAENFNPNRWVDSTGGIHFWLDEKEAEGYM</sequence>
<dbReference type="Proteomes" id="UP000051647">
    <property type="component" value="Unassembled WGS sequence"/>
</dbReference>
<dbReference type="InterPro" id="IPR001646">
    <property type="entry name" value="5peptide_repeat"/>
</dbReference>
<dbReference type="InterPro" id="IPR051082">
    <property type="entry name" value="Pentapeptide-BTB/POZ_domain"/>
</dbReference>
<organism evidence="1 2">
    <name type="scientific">Companilactobacillus versmoldensis DSM 14857 = KCTC 3814</name>
    <dbReference type="NCBI Taxonomy" id="1423815"/>
    <lineage>
        <taxon>Bacteria</taxon>
        <taxon>Bacillati</taxon>
        <taxon>Bacillota</taxon>
        <taxon>Bacilli</taxon>
        <taxon>Lactobacillales</taxon>
        <taxon>Lactobacillaceae</taxon>
        <taxon>Companilactobacillus</taxon>
    </lineage>
</organism>
<protein>
    <submittedName>
        <fullName evidence="1">Pentapeptide repeat-containing protein</fullName>
    </submittedName>
</protein>
<dbReference type="PATRIC" id="fig|1423815.3.peg.162"/>
<dbReference type="PANTHER" id="PTHR14136:SF17">
    <property type="entry name" value="BTB_POZ DOMAIN-CONTAINING PROTEIN KCTD9"/>
    <property type="match status" value="1"/>
</dbReference>
<dbReference type="eggNOG" id="COG1357">
    <property type="taxonomic scope" value="Bacteria"/>
</dbReference>
<keyword evidence="2" id="KW-1185">Reference proteome</keyword>
<dbReference type="OrthoDB" id="2989145at2"/>
<dbReference type="STRING" id="1423815.FC27_GL000161"/>
<dbReference type="EMBL" id="AZFA01000001">
    <property type="protein sequence ID" value="KRL68463.1"/>
    <property type="molecule type" value="Genomic_DNA"/>
</dbReference>
<evidence type="ECO:0000313" key="2">
    <source>
        <dbReference type="Proteomes" id="UP000051647"/>
    </source>
</evidence>
<dbReference type="RefSeq" id="WP_010623589.1">
    <property type="nucleotide sequence ID" value="NZ_AZFA01000001.1"/>
</dbReference>
<comment type="caution">
    <text evidence="1">The sequence shown here is derived from an EMBL/GenBank/DDBJ whole genome shotgun (WGS) entry which is preliminary data.</text>
</comment>